<reference evidence="1 2" key="1">
    <citation type="submission" date="2016-11" db="EMBL/GenBank/DDBJ databases">
        <authorList>
            <person name="Jaros S."/>
            <person name="Januszkiewicz K."/>
            <person name="Wedrychowicz H."/>
        </authorList>
    </citation>
    <scope>NUCLEOTIDE SEQUENCE [LARGE SCALE GENOMIC DNA]</scope>
    <source>
        <strain evidence="1 2">DSM 22153</strain>
    </source>
</reference>
<evidence type="ECO:0000313" key="2">
    <source>
        <dbReference type="Proteomes" id="UP000186002"/>
    </source>
</evidence>
<sequence>MPGNHRQGTSVSDRSREDRRILFLQGPLSPFFRLAGERLRTAGCEVFRINLCAGDWLHWHGEGCVSFKGKPAAFGAFAADFMERNRITDLICHADQRIYHKAAIEAAQARGIRVFVTELGLLRSGWMTLEREGLATLSRFPADPGQIREIAQEVGEVDFTPAYPKSAYLEIVPDVAYNLTNEFLWFLYPHYQRHTIYPPVLEYIRGGWRMLRAGKRNRKVAREIEDLKAEGCPYFVLPLQLEGDFQLRAHSPYQSFADVIEAVIVSFAKAAPASAKLVLKTHPLDAGFENWQQSVEGLAARQNLSGRVLFLDGGRLDALFERACGVVTLNSTAGLEAMQMGLPVKTLVPAHYAIPGLTYQGPLDAFWTDLKAPDMELLQAYLTALAGTVQIRGSIHSQQGTQAAADNLARRVLDLSVNEPGAFVEPPPRLAAARALGVPL</sequence>
<organism evidence="1 2">
    <name type="scientific">Roseibium suaedae</name>
    <dbReference type="NCBI Taxonomy" id="735517"/>
    <lineage>
        <taxon>Bacteria</taxon>
        <taxon>Pseudomonadati</taxon>
        <taxon>Pseudomonadota</taxon>
        <taxon>Alphaproteobacteria</taxon>
        <taxon>Hyphomicrobiales</taxon>
        <taxon>Stappiaceae</taxon>
        <taxon>Roseibium</taxon>
    </lineage>
</organism>
<dbReference type="GO" id="GO:0015774">
    <property type="term" value="P:polysaccharide transport"/>
    <property type="evidence" value="ECO:0007669"/>
    <property type="project" value="InterPro"/>
</dbReference>
<dbReference type="EMBL" id="FRBW01000001">
    <property type="protein sequence ID" value="SHL74104.1"/>
    <property type="molecule type" value="Genomic_DNA"/>
</dbReference>
<protein>
    <submittedName>
        <fullName evidence="1">Capsular polysaccharide export protein</fullName>
    </submittedName>
</protein>
<accession>A0A1M7D3S2</accession>
<name>A0A1M7D3S2_9HYPH</name>
<dbReference type="STRING" id="735517.SAMN05444272_1360"/>
<dbReference type="InterPro" id="IPR007833">
    <property type="entry name" value="Capsule_polysaccharide_synth"/>
</dbReference>
<proteinExistence type="predicted"/>
<keyword evidence="2" id="KW-1185">Reference proteome</keyword>
<evidence type="ECO:0000313" key="1">
    <source>
        <dbReference type="EMBL" id="SHL74104.1"/>
    </source>
</evidence>
<gene>
    <name evidence="1" type="ORF">SAMN05444272_1360</name>
</gene>
<dbReference type="OrthoDB" id="9794206at2"/>
<dbReference type="CDD" id="cd16441">
    <property type="entry name" value="beta_Kdo_transferase_KpsS"/>
    <property type="match status" value="1"/>
</dbReference>
<dbReference type="Proteomes" id="UP000186002">
    <property type="component" value="Unassembled WGS sequence"/>
</dbReference>
<dbReference type="GO" id="GO:0000271">
    <property type="term" value="P:polysaccharide biosynthetic process"/>
    <property type="evidence" value="ECO:0007669"/>
    <property type="project" value="InterPro"/>
</dbReference>
<dbReference type="AlphaFoldDB" id="A0A1M7D3S2"/>
<dbReference type="RefSeq" id="WP_073010392.1">
    <property type="nucleotide sequence ID" value="NZ_FRBW01000001.1"/>
</dbReference>
<dbReference type="Pfam" id="PF05159">
    <property type="entry name" value="Capsule_synth"/>
    <property type="match status" value="1"/>
</dbReference>